<dbReference type="PANTHER" id="PTHR33884:SF3">
    <property type="entry name" value="UPF0410 PROTEIN YMGE"/>
    <property type="match status" value="1"/>
</dbReference>
<keyword evidence="3" id="KW-1003">Cell membrane</keyword>
<keyword evidence="4 7" id="KW-0812">Transmembrane</keyword>
<name>A0A1I5FHE6_9HYPH</name>
<keyword evidence="6 7" id="KW-0472">Membrane</keyword>
<evidence type="ECO:0000256" key="3">
    <source>
        <dbReference type="ARBA" id="ARBA00022475"/>
    </source>
</evidence>
<accession>A0A1I5FHE6</accession>
<evidence type="ECO:0000313" key="8">
    <source>
        <dbReference type="EMBL" id="SFO23059.1"/>
    </source>
</evidence>
<dbReference type="AlphaFoldDB" id="A0A1I5FHE6"/>
<keyword evidence="9" id="KW-1185">Reference proteome</keyword>
<evidence type="ECO:0000256" key="5">
    <source>
        <dbReference type="ARBA" id="ARBA00022989"/>
    </source>
</evidence>
<proteinExistence type="inferred from homology"/>
<reference evidence="8 9" key="1">
    <citation type="submission" date="2016-10" db="EMBL/GenBank/DDBJ databases">
        <authorList>
            <person name="de Groot N.N."/>
        </authorList>
    </citation>
    <scope>NUCLEOTIDE SEQUENCE [LARGE SCALE GENOMIC DNA]</scope>
    <source>
        <strain evidence="8 9">CGMCC 1.9157</strain>
    </source>
</reference>
<feature type="transmembrane region" description="Helical" evidence="7">
    <location>
        <begin position="57"/>
        <end position="75"/>
    </location>
</feature>
<keyword evidence="5 7" id="KW-1133">Transmembrane helix</keyword>
<evidence type="ECO:0000313" key="9">
    <source>
        <dbReference type="Proteomes" id="UP000199236"/>
    </source>
</evidence>
<evidence type="ECO:0000256" key="4">
    <source>
        <dbReference type="ARBA" id="ARBA00022692"/>
    </source>
</evidence>
<comment type="subcellular location">
    <subcellularLocation>
        <location evidence="1">Cell membrane</location>
        <topology evidence="1">Multi-pass membrane protein</topology>
    </subcellularLocation>
</comment>
<dbReference type="OrthoDB" id="9815411at2"/>
<dbReference type="PANTHER" id="PTHR33884">
    <property type="entry name" value="UPF0410 PROTEIN YMGE"/>
    <property type="match status" value="1"/>
</dbReference>
<dbReference type="Pfam" id="PF04226">
    <property type="entry name" value="Transgly_assoc"/>
    <property type="match status" value="1"/>
</dbReference>
<sequence length="80" mass="8439">MGFIGWIIVGIIAGFIAEKVTDSDHGLLTNLVVGLIGAFVGGFIAGKFGVHFVNNAFLDTTIIATLGAILVLFVYQKVRS</sequence>
<dbReference type="GO" id="GO:0005886">
    <property type="term" value="C:plasma membrane"/>
    <property type="evidence" value="ECO:0007669"/>
    <property type="project" value="UniProtKB-SubCell"/>
</dbReference>
<dbReference type="EMBL" id="FOVR01000004">
    <property type="protein sequence ID" value="SFO23059.1"/>
    <property type="molecule type" value="Genomic_DNA"/>
</dbReference>
<gene>
    <name evidence="8" type="ORF">SAMN04488056_10435</name>
</gene>
<protein>
    <submittedName>
        <fullName evidence="8">Uncharacterized membrane protein YeaQ/YmgE, transglycosylase-associated protein family</fullName>
    </submittedName>
</protein>
<feature type="transmembrane region" description="Helical" evidence="7">
    <location>
        <begin position="27"/>
        <end position="45"/>
    </location>
</feature>
<dbReference type="STRING" id="655353.SAMN04488056_10435"/>
<evidence type="ECO:0000256" key="2">
    <source>
        <dbReference type="ARBA" id="ARBA00011006"/>
    </source>
</evidence>
<organism evidence="8 9">
    <name type="scientific">Cohaesibacter marisflavi</name>
    <dbReference type="NCBI Taxonomy" id="655353"/>
    <lineage>
        <taxon>Bacteria</taxon>
        <taxon>Pseudomonadati</taxon>
        <taxon>Pseudomonadota</taxon>
        <taxon>Alphaproteobacteria</taxon>
        <taxon>Hyphomicrobiales</taxon>
        <taxon>Cohaesibacteraceae</taxon>
    </lineage>
</organism>
<comment type="similarity">
    <text evidence="2">Belongs to the UPF0410 family.</text>
</comment>
<evidence type="ECO:0000256" key="6">
    <source>
        <dbReference type="ARBA" id="ARBA00023136"/>
    </source>
</evidence>
<evidence type="ECO:0000256" key="1">
    <source>
        <dbReference type="ARBA" id="ARBA00004651"/>
    </source>
</evidence>
<dbReference type="RefSeq" id="WP_090071421.1">
    <property type="nucleotide sequence ID" value="NZ_FOVR01000004.1"/>
</dbReference>
<dbReference type="Proteomes" id="UP000199236">
    <property type="component" value="Unassembled WGS sequence"/>
</dbReference>
<dbReference type="InterPro" id="IPR007341">
    <property type="entry name" value="Transgly_assoc"/>
</dbReference>
<evidence type="ECO:0000256" key="7">
    <source>
        <dbReference type="SAM" id="Phobius"/>
    </source>
</evidence>